<evidence type="ECO:0000313" key="1">
    <source>
        <dbReference type="EMBL" id="GAA4450625.1"/>
    </source>
</evidence>
<dbReference type="EMBL" id="BAABEZ010000004">
    <property type="protein sequence ID" value="GAA4450625.1"/>
    <property type="molecule type" value="Genomic_DNA"/>
</dbReference>
<accession>A0ABP8MKR1</accession>
<organism evidence="1 2">
    <name type="scientific">Rurimicrobium arvi</name>
    <dbReference type="NCBI Taxonomy" id="2049916"/>
    <lineage>
        <taxon>Bacteria</taxon>
        <taxon>Pseudomonadati</taxon>
        <taxon>Bacteroidota</taxon>
        <taxon>Chitinophagia</taxon>
        <taxon>Chitinophagales</taxon>
        <taxon>Chitinophagaceae</taxon>
        <taxon>Rurimicrobium</taxon>
    </lineage>
</organism>
<evidence type="ECO:0008006" key="3">
    <source>
        <dbReference type="Google" id="ProtNLM"/>
    </source>
</evidence>
<dbReference type="Pfam" id="PF04339">
    <property type="entry name" value="FemAB_like"/>
    <property type="match status" value="1"/>
</dbReference>
<dbReference type="InterPro" id="IPR007434">
    <property type="entry name" value="FemAB-like"/>
</dbReference>
<protein>
    <recommendedName>
        <fullName evidence="3">GNAT family N-acetyltransferase</fullName>
    </recommendedName>
</protein>
<comment type="caution">
    <text evidence="1">The sequence shown here is derived from an EMBL/GenBank/DDBJ whole genome shotgun (WGS) entry which is preliminary data.</text>
</comment>
<dbReference type="SUPFAM" id="SSF55729">
    <property type="entry name" value="Acyl-CoA N-acyltransferases (Nat)"/>
    <property type="match status" value="1"/>
</dbReference>
<name>A0ABP8MKR1_9BACT</name>
<evidence type="ECO:0000313" key="2">
    <source>
        <dbReference type="Proteomes" id="UP001501410"/>
    </source>
</evidence>
<proteinExistence type="predicted"/>
<dbReference type="InterPro" id="IPR016181">
    <property type="entry name" value="Acyl_CoA_acyltransferase"/>
</dbReference>
<keyword evidence="2" id="KW-1185">Reference proteome</keyword>
<sequence>MKISCKTVGKADITLYQSASGLPDSWDLLLPDGHPMRKHSLMLYENMGLADISFFYALSGDPARPKALAYFQLLSIKPYHLNANLLSGWQARTIPPLIRLFHPTLLVAGHLFRHDIPTFYSVPECTDFESYRYYQEMIDAVAAQSCAKASLVKDVPRGLVHYFQNFSGKFAQLRNDISMEMCLPDEWKDFTDYEKSLKHKYAQKLRKVRASVKHLQIEELDESAVYAQSSDLFALYSQVCRNQTFSMGMVNEQFLPDLKRAYKDRLKIWGLYEQGKMVAFASAWVHDAVFDMFYIGFDYGRNAELNLYFNILYLSIEKAIAFRKAHVVLGRTALEAKARLGCKPRYLHTFLSVRSKVLRDLVFAKINTQHIQEGAWEERHPFKA</sequence>
<dbReference type="Proteomes" id="UP001501410">
    <property type="component" value="Unassembled WGS sequence"/>
</dbReference>
<reference evidence="2" key="1">
    <citation type="journal article" date="2019" name="Int. J. Syst. Evol. Microbiol.">
        <title>The Global Catalogue of Microorganisms (GCM) 10K type strain sequencing project: providing services to taxonomists for standard genome sequencing and annotation.</title>
        <authorList>
            <consortium name="The Broad Institute Genomics Platform"/>
            <consortium name="The Broad Institute Genome Sequencing Center for Infectious Disease"/>
            <person name="Wu L."/>
            <person name="Ma J."/>
        </authorList>
    </citation>
    <scope>NUCLEOTIDE SEQUENCE [LARGE SCALE GENOMIC DNA]</scope>
    <source>
        <strain evidence="2">JCM 31921</strain>
    </source>
</reference>
<gene>
    <name evidence="1" type="ORF">GCM10023092_06800</name>
</gene>
<dbReference type="RefSeq" id="WP_344822702.1">
    <property type="nucleotide sequence ID" value="NZ_BAABEZ010000004.1"/>
</dbReference>
<dbReference type="Gene3D" id="3.40.630.30">
    <property type="match status" value="1"/>
</dbReference>